<reference evidence="2" key="1">
    <citation type="journal article" date="2019" name="Int. J. Syst. Evol. Microbiol.">
        <title>The Global Catalogue of Microorganisms (GCM) 10K type strain sequencing project: providing services to taxonomists for standard genome sequencing and annotation.</title>
        <authorList>
            <consortium name="The Broad Institute Genomics Platform"/>
            <consortium name="The Broad Institute Genome Sequencing Center for Infectious Disease"/>
            <person name="Wu L."/>
            <person name="Ma J."/>
        </authorList>
    </citation>
    <scope>NUCLEOTIDE SEQUENCE [LARGE SCALE GENOMIC DNA]</scope>
    <source>
        <strain evidence="2">KCTC 42423</strain>
    </source>
</reference>
<dbReference type="EMBL" id="JBHULX010000002">
    <property type="protein sequence ID" value="MFD2589798.1"/>
    <property type="molecule type" value="Genomic_DNA"/>
</dbReference>
<dbReference type="PROSITE" id="PS51257">
    <property type="entry name" value="PROKAR_LIPOPROTEIN"/>
    <property type="match status" value="1"/>
</dbReference>
<gene>
    <name evidence="1" type="ORF">ACFSTE_03080</name>
</gene>
<name>A0ABW5N3W6_9FLAO</name>
<evidence type="ECO:0008006" key="3">
    <source>
        <dbReference type="Google" id="ProtNLM"/>
    </source>
</evidence>
<sequence>MKHLLIVISFFLLFSSCQSQEKNKISEKRIKKEFYEYYSKPGLNAKIERIEDLKFEKSEERQYDMYGNIIKKTYSSKIVVKYLYDGDQNLLREEIYDSEGGLTDQKIYERNNKNKSLVTGQIQIRNKDTISNERNTYDKNGNLILSEFIKNSVWEKAFAYEYDEKGRKVLEHDYISERYGGYPKALYKYDEFDNLIRTKELDSNNNLIRSATYKYDERKNKIEYILFSEPNKTVISKEFTTYDTFDNIISNNKDGKNQQEYKYKYNEYGDWIEKTFYYYGYVDQYVKRKIEY</sequence>
<proteinExistence type="predicted"/>
<evidence type="ECO:0000313" key="2">
    <source>
        <dbReference type="Proteomes" id="UP001597459"/>
    </source>
</evidence>
<organism evidence="1 2">
    <name type="scientific">Aquimarina hainanensis</name>
    <dbReference type="NCBI Taxonomy" id="1578017"/>
    <lineage>
        <taxon>Bacteria</taxon>
        <taxon>Pseudomonadati</taxon>
        <taxon>Bacteroidota</taxon>
        <taxon>Flavobacteriia</taxon>
        <taxon>Flavobacteriales</taxon>
        <taxon>Flavobacteriaceae</taxon>
        <taxon>Aquimarina</taxon>
    </lineage>
</organism>
<dbReference type="RefSeq" id="WP_378256294.1">
    <property type="nucleotide sequence ID" value="NZ_JBHSJV010000001.1"/>
</dbReference>
<keyword evidence="2" id="KW-1185">Reference proteome</keyword>
<protein>
    <recommendedName>
        <fullName evidence="3">YD repeat-containing protein</fullName>
    </recommendedName>
</protein>
<comment type="caution">
    <text evidence="1">The sequence shown here is derived from an EMBL/GenBank/DDBJ whole genome shotgun (WGS) entry which is preliminary data.</text>
</comment>
<evidence type="ECO:0000313" key="1">
    <source>
        <dbReference type="EMBL" id="MFD2589798.1"/>
    </source>
</evidence>
<dbReference type="Gene3D" id="2.180.10.10">
    <property type="entry name" value="RHS repeat-associated core"/>
    <property type="match status" value="1"/>
</dbReference>
<dbReference type="Proteomes" id="UP001597459">
    <property type="component" value="Unassembled WGS sequence"/>
</dbReference>
<accession>A0ABW5N3W6</accession>